<organism evidence="2 3">
    <name type="scientific">Thioalkalivibrio versutus</name>
    <dbReference type="NCBI Taxonomy" id="106634"/>
    <lineage>
        <taxon>Bacteria</taxon>
        <taxon>Pseudomonadati</taxon>
        <taxon>Pseudomonadota</taxon>
        <taxon>Gammaproteobacteria</taxon>
        <taxon>Chromatiales</taxon>
        <taxon>Ectothiorhodospiraceae</taxon>
        <taxon>Thioalkalivibrio</taxon>
    </lineage>
</organism>
<evidence type="ECO:0000313" key="3">
    <source>
        <dbReference type="Proteomes" id="UP000064201"/>
    </source>
</evidence>
<dbReference type="PATRIC" id="fig|106634.4.peg.1441"/>
<dbReference type="EMBL" id="CP011367">
    <property type="protein sequence ID" value="AKJ95132.1"/>
    <property type="molecule type" value="Genomic_DNA"/>
</dbReference>
<evidence type="ECO:0000313" key="2">
    <source>
        <dbReference type="EMBL" id="AKJ95132.1"/>
    </source>
</evidence>
<keyword evidence="3" id="KW-1185">Reference proteome</keyword>
<accession>A0A0G3G6P8</accession>
<dbReference type="Proteomes" id="UP000064201">
    <property type="component" value="Chromosome"/>
</dbReference>
<protein>
    <submittedName>
        <fullName evidence="2">Uncharacterized protein</fullName>
    </submittedName>
</protein>
<name>A0A0G3G6P8_9GAMM</name>
<feature type="region of interest" description="Disordered" evidence="1">
    <location>
        <begin position="1"/>
        <end position="20"/>
    </location>
</feature>
<proteinExistence type="predicted"/>
<dbReference type="KEGG" id="tvr:TVD_07050"/>
<sequence length="66" mass="6848">MNARTFGMTTQRRNDHPPVIPETAQRLSGISVVGAGTSVGVFARVEIPALRSATAGMTGRGALRPG</sequence>
<evidence type="ECO:0000256" key="1">
    <source>
        <dbReference type="SAM" id="MobiDB-lite"/>
    </source>
</evidence>
<gene>
    <name evidence="2" type="ORF">TVD_07050</name>
</gene>
<reference evidence="2 3" key="1">
    <citation type="submission" date="2015-04" db="EMBL/GenBank/DDBJ databases">
        <title>Complete Sequence for the Genome of the Thioalkalivibrio versutus D301.</title>
        <authorList>
            <person name="Mu T."/>
            <person name="Zhou J."/>
            <person name="Xu X."/>
        </authorList>
    </citation>
    <scope>NUCLEOTIDE SEQUENCE [LARGE SCALE GENOMIC DNA]</scope>
    <source>
        <strain evidence="2 3">D301</strain>
    </source>
</reference>
<dbReference type="AlphaFoldDB" id="A0A0G3G6P8"/>